<feature type="compositionally biased region" description="Polar residues" evidence="1">
    <location>
        <begin position="75"/>
        <end position="87"/>
    </location>
</feature>
<dbReference type="AlphaFoldDB" id="A0A917N7Q1"/>
<keyword evidence="3" id="KW-1185">Reference proteome</keyword>
<reference evidence="2" key="1">
    <citation type="journal article" date="2014" name="Int. J. Syst. Evol. Microbiol.">
        <title>Complete genome sequence of Corynebacterium casei LMG S-19264T (=DSM 44701T), isolated from a smear-ripened cheese.</title>
        <authorList>
            <consortium name="US DOE Joint Genome Institute (JGI-PGF)"/>
            <person name="Walter F."/>
            <person name="Albersmeier A."/>
            <person name="Kalinowski J."/>
            <person name="Ruckert C."/>
        </authorList>
    </citation>
    <scope>NUCLEOTIDE SEQUENCE</scope>
    <source>
        <strain evidence="2">JCM 13919</strain>
    </source>
</reference>
<proteinExistence type="predicted"/>
<sequence>MQHTTTNPSVSGSADNGLSVSGGALGLGGHAEIGVGAGNLTTSTSSAVNWGDALSTEEVNTSSIGQSGISSGESRMTQMGGSNGFSTHESRSESIGGNGYRFEQSEGINMGGREVYSSGFSNDNCCCTCNCSCCGSGVNCSTEGCCESISDCCSSCFGSVKDCLGLACAPAVALGELCCGILSGLGDLLSACK</sequence>
<reference evidence="2" key="2">
    <citation type="submission" date="2020-09" db="EMBL/GenBank/DDBJ databases">
        <authorList>
            <person name="Sun Q."/>
            <person name="Ohkuma M."/>
        </authorList>
    </citation>
    <scope>NUCLEOTIDE SEQUENCE</scope>
    <source>
        <strain evidence="2">JCM 13919</strain>
    </source>
</reference>
<feature type="region of interest" description="Disordered" evidence="1">
    <location>
        <begin position="61"/>
        <end position="97"/>
    </location>
</feature>
<dbReference type="RefSeq" id="WP_131775302.1">
    <property type="nucleotide sequence ID" value="NZ_BMOB01000001.1"/>
</dbReference>
<name>A0A917N7Q1_9GAMM</name>
<evidence type="ECO:0000313" key="2">
    <source>
        <dbReference type="EMBL" id="GGI75616.1"/>
    </source>
</evidence>
<gene>
    <name evidence="2" type="ORF">GCM10007966_00490</name>
</gene>
<dbReference type="EMBL" id="BMOB01000001">
    <property type="protein sequence ID" value="GGI75616.1"/>
    <property type="molecule type" value="Genomic_DNA"/>
</dbReference>
<accession>A0A917N7Q1</accession>
<evidence type="ECO:0000256" key="1">
    <source>
        <dbReference type="SAM" id="MobiDB-lite"/>
    </source>
</evidence>
<dbReference type="Proteomes" id="UP000630149">
    <property type="component" value="Unassembled WGS sequence"/>
</dbReference>
<comment type="caution">
    <text evidence="2">The sequence shown here is derived from an EMBL/GenBank/DDBJ whole genome shotgun (WGS) entry which is preliminary data.</text>
</comment>
<protein>
    <submittedName>
        <fullName evidence="2">Uncharacterized protein</fullName>
    </submittedName>
</protein>
<feature type="compositionally biased region" description="Low complexity" evidence="1">
    <location>
        <begin position="62"/>
        <end position="74"/>
    </location>
</feature>
<evidence type="ECO:0000313" key="3">
    <source>
        <dbReference type="Proteomes" id="UP000630149"/>
    </source>
</evidence>
<organism evidence="2 3">
    <name type="scientific">Legionella impletisoli</name>
    <dbReference type="NCBI Taxonomy" id="343510"/>
    <lineage>
        <taxon>Bacteria</taxon>
        <taxon>Pseudomonadati</taxon>
        <taxon>Pseudomonadota</taxon>
        <taxon>Gammaproteobacteria</taxon>
        <taxon>Legionellales</taxon>
        <taxon>Legionellaceae</taxon>
        <taxon>Legionella</taxon>
    </lineage>
</organism>